<sequence>MLEQLSYIDDCDTLGQKTNKIDIHKALVLVYRKLLEFFNAAFEIISRKGAKMVMKMVLENDRLPNIVKDFLKHAENLRNLVQKATWEIVEDIKAMLYDHESMFSHTNICRVDSNLSLVARWLGIGKMSQQSRHHAYLQEIRVDEACEFLLTDAKFINWHQATDLQQLVVLGDMGCGKSVTMAFLIDELRRRNEHQLPQPKICYHYCQNDETGQAIYIFSALILSLLEQFSGLKRTFFEWYKQAAASGIQPAASFKKLEEWLQKTLETLDRPLFLVIDGLDECDRASRNSLLKSLRNFSQNTPRLKILLSARPQGEILEQLTGMAKIDLDSDAERDRVIVEKTVERQLFYLSKDVKALATETLSRWAQGSAIWTKMTVDLIEIRGIRALGPMRAFLEEIPQPRQLSELYVNLFSRYTSNDPENQRLATTALEILAITRRPLGILELAWAVALGVAQEGVLTLDALAKLVDHQRVMSLIQPFVAHIDFNDLRKRQVRLVHQSVKEFIIREWASNRPSQQSSAFSTLAATDHAPVQQRTMNLEAGILDVCIKYLLLGDIGCIDLFSEEHVAIEELPQDLDLFSDNDEPADYDPYCTWEAWEENMIRYDPIERGFGELFVYASCHWIEHFGAVSAEPLLPGLGNIENLCQAGSTRLHNWITQNCRPDCTIKPRFVFDSSLYDPLSITSLYGSEAMLQGMLESSDFGKDKFLPNSAIGAADQILQWGDLSRLKLLLGSKIGHEIRNLDFFRLVMKQWSNSISDKCRQGWDVVFDLVDDVLDMMVRERWGNELLRRAASTGCMPIIRRLMDRAQHKAELRAELLDGSQPERGLIGEAVLGNHVDVVEYLLGQQGIEAHLQHRNSHGENVLHLASRLCNPAMFQHLVPRFKDGVHQTDDQNDTALIRIVMSSSTSRDRYESARILLSEGGANENGRLGDEQQEALRIAARLGDLDMCGLLIRIGKMNPLSAMTRDEDGQMVLKDQASENEQNMLAILESLRAHADAGSTPAE</sequence>
<dbReference type="OrthoDB" id="4920872at2759"/>
<organism evidence="3 4">
    <name type="scientific">Tolypocladium paradoxum</name>
    <dbReference type="NCBI Taxonomy" id="94208"/>
    <lineage>
        <taxon>Eukaryota</taxon>
        <taxon>Fungi</taxon>
        <taxon>Dikarya</taxon>
        <taxon>Ascomycota</taxon>
        <taxon>Pezizomycotina</taxon>
        <taxon>Sordariomycetes</taxon>
        <taxon>Hypocreomycetidae</taxon>
        <taxon>Hypocreales</taxon>
        <taxon>Ophiocordycipitaceae</taxon>
        <taxon>Tolypocladium</taxon>
    </lineage>
</organism>
<dbReference type="InterPro" id="IPR007111">
    <property type="entry name" value="NACHT_NTPase"/>
</dbReference>
<dbReference type="PANTHER" id="PTHR10039">
    <property type="entry name" value="AMELOGENIN"/>
    <property type="match status" value="1"/>
</dbReference>
<evidence type="ECO:0000256" key="1">
    <source>
        <dbReference type="ARBA" id="ARBA00022737"/>
    </source>
</evidence>
<reference evidence="3 4" key="1">
    <citation type="submission" date="2018-01" db="EMBL/GenBank/DDBJ databases">
        <title>Harnessing the power of phylogenomics to disentangle the directionality and signatures of interkingdom host jumping in the parasitic fungal genus Tolypocladium.</title>
        <authorList>
            <person name="Quandt C.A."/>
            <person name="Patterson W."/>
            <person name="Spatafora J.W."/>
        </authorList>
    </citation>
    <scope>NUCLEOTIDE SEQUENCE [LARGE SCALE GENOMIC DNA]</scope>
    <source>
        <strain evidence="3 4">NRBC 100945</strain>
    </source>
</reference>
<name>A0A2S4LB22_9HYPO</name>
<dbReference type="Gene3D" id="3.40.50.300">
    <property type="entry name" value="P-loop containing nucleotide triphosphate hydrolases"/>
    <property type="match status" value="1"/>
</dbReference>
<evidence type="ECO:0000313" key="4">
    <source>
        <dbReference type="Proteomes" id="UP000237481"/>
    </source>
</evidence>
<protein>
    <submittedName>
        <fullName evidence="3">Vegetative incompatibility protein HET-E-1</fullName>
    </submittedName>
</protein>
<keyword evidence="4" id="KW-1185">Reference proteome</keyword>
<dbReference type="InterPro" id="IPR027417">
    <property type="entry name" value="P-loop_NTPase"/>
</dbReference>
<evidence type="ECO:0000259" key="2">
    <source>
        <dbReference type="PROSITE" id="PS50837"/>
    </source>
</evidence>
<dbReference type="InterPro" id="IPR056884">
    <property type="entry name" value="NPHP3-like_N"/>
</dbReference>
<feature type="domain" description="NACHT" evidence="2">
    <location>
        <begin position="165"/>
        <end position="320"/>
    </location>
</feature>
<dbReference type="Pfam" id="PF24883">
    <property type="entry name" value="NPHP3_N"/>
    <property type="match status" value="1"/>
</dbReference>
<dbReference type="Proteomes" id="UP000237481">
    <property type="component" value="Unassembled WGS sequence"/>
</dbReference>
<keyword evidence="1" id="KW-0677">Repeat</keyword>
<dbReference type="SUPFAM" id="SSF48403">
    <property type="entry name" value="Ankyrin repeat"/>
    <property type="match status" value="1"/>
</dbReference>
<dbReference type="AlphaFoldDB" id="A0A2S4LB22"/>
<proteinExistence type="predicted"/>
<accession>A0A2S4LB22</accession>
<dbReference type="SUPFAM" id="SSF52540">
    <property type="entry name" value="P-loop containing nucleoside triphosphate hydrolases"/>
    <property type="match status" value="1"/>
</dbReference>
<dbReference type="EMBL" id="PKSG01000021">
    <property type="protein sequence ID" value="POR39645.1"/>
    <property type="molecule type" value="Genomic_DNA"/>
</dbReference>
<dbReference type="PROSITE" id="PS50837">
    <property type="entry name" value="NACHT"/>
    <property type="match status" value="1"/>
</dbReference>
<evidence type="ECO:0000313" key="3">
    <source>
        <dbReference type="EMBL" id="POR39645.1"/>
    </source>
</evidence>
<dbReference type="Gene3D" id="1.25.40.20">
    <property type="entry name" value="Ankyrin repeat-containing domain"/>
    <property type="match status" value="1"/>
</dbReference>
<dbReference type="PANTHER" id="PTHR10039:SF10">
    <property type="entry name" value="NACHT DOMAIN-CONTAINING PROTEIN"/>
    <property type="match status" value="1"/>
</dbReference>
<comment type="caution">
    <text evidence="3">The sequence shown here is derived from an EMBL/GenBank/DDBJ whole genome shotgun (WGS) entry which is preliminary data.</text>
</comment>
<gene>
    <name evidence="3" type="ORF">TPAR_00166</name>
</gene>
<dbReference type="InterPro" id="IPR036770">
    <property type="entry name" value="Ankyrin_rpt-contain_sf"/>
</dbReference>